<organism evidence="5 6">
    <name type="scientific">Kaistia soli DSM 19436</name>
    <dbReference type="NCBI Taxonomy" id="1122133"/>
    <lineage>
        <taxon>Bacteria</taxon>
        <taxon>Pseudomonadati</taxon>
        <taxon>Pseudomonadota</taxon>
        <taxon>Alphaproteobacteria</taxon>
        <taxon>Hyphomicrobiales</taxon>
        <taxon>Kaistiaceae</taxon>
        <taxon>Kaistia</taxon>
    </lineage>
</organism>
<dbReference type="STRING" id="1122133.SAMN02745157_3723"/>
<evidence type="ECO:0000313" key="6">
    <source>
        <dbReference type="Proteomes" id="UP000184485"/>
    </source>
</evidence>
<comment type="subcellular location">
    <subcellularLocation>
        <location evidence="1">Periplasm</location>
    </subcellularLocation>
</comment>
<dbReference type="InterPro" id="IPR006311">
    <property type="entry name" value="TAT_signal"/>
</dbReference>
<gene>
    <name evidence="5" type="ORF">SAMN02745157_3723</name>
</gene>
<keyword evidence="3" id="KW-0574">Periplasm</keyword>
<dbReference type="Gene3D" id="3.40.190.10">
    <property type="entry name" value="Periplasmic binding protein-like II"/>
    <property type="match status" value="2"/>
</dbReference>
<dbReference type="AlphaFoldDB" id="A0A1M5I2T7"/>
<accession>A0A1M5I2T7</accession>
<reference evidence="5 6" key="1">
    <citation type="submission" date="2016-11" db="EMBL/GenBank/DDBJ databases">
        <authorList>
            <person name="Jaros S."/>
            <person name="Januszkiewicz K."/>
            <person name="Wedrychowicz H."/>
        </authorList>
    </citation>
    <scope>NUCLEOTIDE SEQUENCE [LARGE SCALE GENOMIC DNA]</scope>
    <source>
        <strain evidence="5 6">DSM 19436</strain>
    </source>
</reference>
<evidence type="ECO:0000256" key="1">
    <source>
        <dbReference type="ARBA" id="ARBA00004418"/>
    </source>
</evidence>
<dbReference type="Proteomes" id="UP000184485">
    <property type="component" value="Unassembled WGS sequence"/>
</dbReference>
<keyword evidence="6" id="KW-1185">Reference proteome</keyword>
<dbReference type="NCBIfam" id="TIGR01409">
    <property type="entry name" value="TAT_signal_seq"/>
    <property type="match status" value="1"/>
</dbReference>
<dbReference type="SUPFAM" id="SSF53850">
    <property type="entry name" value="Periplasmic binding protein-like II"/>
    <property type="match status" value="1"/>
</dbReference>
<name>A0A1M5I2T7_9HYPH</name>
<protein>
    <submittedName>
        <fullName evidence="5">Tat (Twin-arginine translocation) pathway signal sequence</fullName>
    </submittedName>
</protein>
<dbReference type="GO" id="GO:0042597">
    <property type="term" value="C:periplasmic space"/>
    <property type="evidence" value="ECO:0007669"/>
    <property type="project" value="UniProtKB-SubCell"/>
</dbReference>
<dbReference type="InterPro" id="IPR006059">
    <property type="entry name" value="SBP"/>
</dbReference>
<proteinExistence type="inferred from homology"/>
<dbReference type="PROSITE" id="PS51318">
    <property type="entry name" value="TAT"/>
    <property type="match status" value="1"/>
</dbReference>
<dbReference type="OrthoDB" id="9811951at2"/>
<comment type="similarity">
    <text evidence="2">Belongs to the bacterial solute-binding protein 1 family.</text>
</comment>
<dbReference type="PANTHER" id="PTHR43649:SF12">
    <property type="entry name" value="DIACETYLCHITOBIOSE BINDING PROTEIN DASA"/>
    <property type="match status" value="1"/>
</dbReference>
<dbReference type="InterPro" id="IPR050490">
    <property type="entry name" value="Bact_solute-bd_prot1"/>
</dbReference>
<dbReference type="PANTHER" id="PTHR43649">
    <property type="entry name" value="ARABINOSE-BINDING PROTEIN-RELATED"/>
    <property type="match status" value="1"/>
</dbReference>
<dbReference type="Pfam" id="PF10518">
    <property type="entry name" value="TAT_signal"/>
    <property type="match status" value="1"/>
</dbReference>
<keyword evidence="4" id="KW-0732">Signal</keyword>
<dbReference type="InterPro" id="IPR019546">
    <property type="entry name" value="TAT_signal_bac_arc"/>
</dbReference>
<evidence type="ECO:0000256" key="3">
    <source>
        <dbReference type="ARBA" id="ARBA00022764"/>
    </source>
</evidence>
<sequence>MPISHMSRRSFMKSTALAGAAVTLSAPYVRAQGASEINMIGWNAPALMDIFARAEKEVGVKINYDVLPAAWSDVMAKITLWGQTGYDGIDVLFADDLIGGLWGMNGWAEDLSGTDAWTKNSGDIVENITVLNNAVGGVYRIFFTMGLEPFFYNKSLVPNAPKTWDELVSVGQSVTKADDGIWGWRPLGGQGHAFNTVLLMLNQAGADLKTLQDPATLQALQFMYDWVQTSKITPPSAISEDNPAVEALAAAGKAAMWWTYDGGLANILRADQTKVTLENIGMSRWPKGPASDIGLVHGWGWLLSKFSQKKDASKEVLAWLSSPAIIKQVSLAQSAAPPYRSMFTDPDIVAKLPQLTIGSGWEDQIRGARFREPIVSSPQVTQLWNMFDKIGSYILSGEKDPAATQAWAIEEYQAIRG</sequence>
<dbReference type="EMBL" id="FQUP01000004">
    <property type="protein sequence ID" value="SHG22551.1"/>
    <property type="molecule type" value="Genomic_DNA"/>
</dbReference>
<evidence type="ECO:0000256" key="4">
    <source>
        <dbReference type="SAM" id="SignalP"/>
    </source>
</evidence>
<feature type="signal peptide" evidence="4">
    <location>
        <begin position="1"/>
        <end position="31"/>
    </location>
</feature>
<feature type="chain" id="PRO_5012499895" evidence="4">
    <location>
        <begin position="32"/>
        <end position="417"/>
    </location>
</feature>
<evidence type="ECO:0000256" key="2">
    <source>
        <dbReference type="ARBA" id="ARBA00008520"/>
    </source>
</evidence>
<dbReference type="Pfam" id="PF01547">
    <property type="entry name" value="SBP_bac_1"/>
    <property type="match status" value="1"/>
</dbReference>
<evidence type="ECO:0000313" key="5">
    <source>
        <dbReference type="EMBL" id="SHG22551.1"/>
    </source>
</evidence>